<sequence length="63" mass="6981">FTTAVDVIISNDEVALNEGQELLEKIDNTTMLLINTDASKQHDEVAVVITAMTKAGDEFKWKD</sequence>
<gene>
    <name evidence="1" type="ORF">GPM918_LOCUS41542</name>
    <name evidence="2" type="ORF">SRO942_LOCUS42613</name>
</gene>
<accession>A0A815ZQF1</accession>
<evidence type="ECO:0000313" key="3">
    <source>
        <dbReference type="Proteomes" id="UP000663829"/>
    </source>
</evidence>
<reference evidence="1" key="1">
    <citation type="submission" date="2021-02" db="EMBL/GenBank/DDBJ databases">
        <authorList>
            <person name="Nowell W R."/>
        </authorList>
    </citation>
    <scope>NUCLEOTIDE SEQUENCE</scope>
</reference>
<dbReference type="Proteomes" id="UP000663829">
    <property type="component" value="Unassembled WGS sequence"/>
</dbReference>
<keyword evidence="3" id="KW-1185">Reference proteome</keyword>
<organism evidence="1 3">
    <name type="scientific">Didymodactylos carnosus</name>
    <dbReference type="NCBI Taxonomy" id="1234261"/>
    <lineage>
        <taxon>Eukaryota</taxon>
        <taxon>Metazoa</taxon>
        <taxon>Spiralia</taxon>
        <taxon>Gnathifera</taxon>
        <taxon>Rotifera</taxon>
        <taxon>Eurotatoria</taxon>
        <taxon>Bdelloidea</taxon>
        <taxon>Philodinida</taxon>
        <taxon>Philodinidae</taxon>
        <taxon>Didymodactylos</taxon>
    </lineage>
</organism>
<proteinExistence type="predicted"/>
<evidence type="ECO:0000313" key="2">
    <source>
        <dbReference type="EMBL" id="CAF4458416.1"/>
    </source>
</evidence>
<comment type="caution">
    <text evidence="1">The sequence shown here is derived from an EMBL/GenBank/DDBJ whole genome shotgun (WGS) entry which is preliminary data.</text>
</comment>
<protein>
    <submittedName>
        <fullName evidence="1">Uncharacterized protein</fullName>
    </submittedName>
</protein>
<dbReference type="Proteomes" id="UP000681722">
    <property type="component" value="Unassembled WGS sequence"/>
</dbReference>
<dbReference type="EMBL" id="CAJOBC010099084">
    <property type="protein sequence ID" value="CAF4458416.1"/>
    <property type="molecule type" value="Genomic_DNA"/>
</dbReference>
<evidence type="ECO:0000313" key="1">
    <source>
        <dbReference type="EMBL" id="CAF1587797.1"/>
    </source>
</evidence>
<dbReference type="EMBL" id="CAJNOQ010032991">
    <property type="protein sequence ID" value="CAF1587797.1"/>
    <property type="molecule type" value="Genomic_DNA"/>
</dbReference>
<name>A0A815ZQF1_9BILA</name>
<dbReference type="AlphaFoldDB" id="A0A815ZQF1"/>
<feature type="non-terminal residue" evidence="1">
    <location>
        <position position="1"/>
    </location>
</feature>